<protein>
    <submittedName>
        <fullName evidence="2">Uncharacterized protein</fullName>
    </submittedName>
</protein>
<evidence type="ECO:0000256" key="1">
    <source>
        <dbReference type="SAM" id="MobiDB-lite"/>
    </source>
</evidence>
<organism evidence="2 3">
    <name type="scientific">Acer negundo</name>
    <name type="common">Box elder</name>
    <dbReference type="NCBI Taxonomy" id="4023"/>
    <lineage>
        <taxon>Eukaryota</taxon>
        <taxon>Viridiplantae</taxon>
        <taxon>Streptophyta</taxon>
        <taxon>Embryophyta</taxon>
        <taxon>Tracheophyta</taxon>
        <taxon>Spermatophyta</taxon>
        <taxon>Magnoliopsida</taxon>
        <taxon>eudicotyledons</taxon>
        <taxon>Gunneridae</taxon>
        <taxon>Pentapetalae</taxon>
        <taxon>rosids</taxon>
        <taxon>malvids</taxon>
        <taxon>Sapindales</taxon>
        <taxon>Sapindaceae</taxon>
        <taxon>Hippocastanoideae</taxon>
        <taxon>Acereae</taxon>
        <taxon>Acer</taxon>
    </lineage>
</organism>
<keyword evidence="3" id="KW-1185">Reference proteome</keyword>
<sequence>MLHPPPRLQRTRSSFQQHPPLASSQSMGSDRIHQLLEAVKALSDEMERIIKQEVLQLSSVLKALVQEIQPTHGQSNKEEVGISISKDVDPTVEKEVVGSSLVIRDMRVGYNYVAEKDQSIRVRLRSGYCNSPFLDPTRAYETKRQADKGKYEAFKRKQKPARRNVGTEEYVDQSFFLELEDPKN</sequence>
<evidence type="ECO:0000313" key="2">
    <source>
        <dbReference type="EMBL" id="KAI9201733.1"/>
    </source>
</evidence>
<gene>
    <name evidence="2" type="ORF">LWI28_028275</name>
</gene>
<comment type="caution">
    <text evidence="2">The sequence shown here is derived from an EMBL/GenBank/DDBJ whole genome shotgun (WGS) entry which is preliminary data.</text>
</comment>
<name>A0AAD5P6F3_ACENE</name>
<dbReference type="AlphaFoldDB" id="A0AAD5P6F3"/>
<proteinExistence type="predicted"/>
<reference evidence="2" key="1">
    <citation type="journal article" date="2022" name="Plant J.">
        <title>Strategies of tolerance reflected in two North American maple genomes.</title>
        <authorList>
            <person name="McEvoy S.L."/>
            <person name="Sezen U.U."/>
            <person name="Trouern-Trend A."/>
            <person name="McMahon S.M."/>
            <person name="Schaberg P.G."/>
            <person name="Yang J."/>
            <person name="Wegrzyn J.L."/>
            <person name="Swenson N.G."/>
        </authorList>
    </citation>
    <scope>NUCLEOTIDE SEQUENCE</scope>
    <source>
        <strain evidence="2">91603</strain>
    </source>
</reference>
<evidence type="ECO:0000313" key="3">
    <source>
        <dbReference type="Proteomes" id="UP001064489"/>
    </source>
</evidence>
<feature type="region of interest" description="Disordered" evidence="1">
    <location>
        <begin position="1"/>
        <end position="29"/>
    </location>
</feature>
<accession>A0AAD5P6F3</accession>
<reference evidence="2" key="2">
    <citation type="submission" date="2023-02" db="EMBL/GenBank/DDBJ databases">
        <authorList>
            <person name="Swenson N.G."/>
            <person name="Wegrzyn J.L."/>
            <person name="Mcevoy S.L."/>
        </authorList>
    </citation>
    <scope>NUCLEOTIDE SEQUENCE</scope>
    <source>
        <strain evidence="2">91603</strain>
        <tissue evidence="2">Leaf</tissue>
    </source>
</reference>
<dbReference type="EMBL" id="JAJSOW010000001">
    <property type="protein sequence ID" value="KAI9201733.1"/>
    <property type="molecule type" value="Genomic_DNA"/>
</dbReference>
<feature type="compositionally biased region" description="Polar residues" evidence="1">
    <location>
        <begin position="11"/>
        <end position="28"/>
    </location>
</feature>
<dbReference type="Proteomes" id="UP001064489">
    <property type="component" value="Chromosome 9"/>
</dbReference>